<evidence type="ECO:0000313" key="3">
    <source>
        <dbReference type="Proteomes" id="UP000218267"/>
    </source>
</evidence>
<dbReference type="EMBL" id="AP018042">
    <property type="protein sequence ID" value="BAX79117.1"/>
    <property type="molecule type" value="Genomic_DNA"/>
</dbReference>
<organism evidence="2 3">
    <name type="scientific">Labilibaculum antarcticum</name>
    <dbReference type="NCBI Taxonomy" id="1717717"/>
    <lineage>
        <taxon>Bacteria</taxon>
        <taxon>Pseudomonadati</taxon>
        <taxon>Bacteroidota</taxon>
        <taxon>Bacteroidia</taxon>
        <taxon>Marinilabiliales</taxon>
        <taxon>Marinifilaceae</taxon>
        <taxon>Labilibaculum</taxon>
    </lineage>
</organism>
<dbReference type="KEGG" id="mbas:ALGA_0728"/>
<evidence type="ECO:0000313" key="2">
    <source>
        <dbReference type="EMBL" id="BAX79117.1"/>
    </source>
</evidence>
<feature type="chain" id="PRO_5013073067" evidence="1">
    <location>
        <begin position="24"/>
        <end position="110"/>
    </location>
</feature>
<reference evidence="2 3" key="1">
    <citation type="journal article" date="2018" name="Mar. Genomics">
        <title>Complete genome sequence of Marinifilaceae bacterium strain SPP2, isolated from the Antarctic marine sediment.</title>
        <authorList>
            <person name="Watanabe M."/>
            <person name="Kojima H."/>
            <person name="Fukui M."/>
        </authorList>
    </citation>
    <scope>NUCLEOTIDE SEQUENCE [LARGE SCALE GENOMIC DNA]</scope>
    <source>
        <strain evidence="2 3">SPP2</strain>
    </source>
</reference>
<reference evidence="3" key="2">
    <citation type="journal article" date="2020" name="Antonie Van Leeuwenhoek">
        <title>Labilibaculum antarcticum sp. nov., a novel facultative anaerobic, psychrotorelant bacterium isolated from marine sediment of Antarctica.</title>
        <authorList>
            <person name="Watanabe M."/>
            <person name="Kojima H."/>
            <person name="Fukui M."/>
        </authorList>
    </citation>
    <scope>NUCLEOTIDE SEQUENCE [LARGE SCALE GENOMIC DNA]</scope>
    <source>
        <strain evidence="3">SPP2</strain>
    </source>
</reference>
<proteinExistence type="predicted"/>
<keyword evidence="1" id="KW-0732">Signal</keyword>
<dbReference type="Proteomes" id="UP000218267">
    <property type="component" value="Chromosome"/>
</dbReference>
<accession>A0A1Y1CFI0</accession>
<dbReference type="RefSeq" id="WP_096428049.1">
    <property type="nucleotide sequence ID" value="NZ_AP018042.1"/>
</dbReference>
<dbReference type="OrthoDB" id="6119669at2"/>
<keyword evidence="3" id="KW-1185">Reference proteome</keyword>
<gene>
    <name evidence="2" type="ORF">ALGA_0728</name>
</gene>
<evidence type="ECO:0000256" key="1">
    <source>
        <dbReference type="SAM" id="SignalP"/>
    </source>
</evidence>
<protein>
    <submittedName>
        <fullName evidence="2">Uncharacterized protein</fullName>
    </submittedName>
</protein>
<feature type="signal peptide" evidence="1">
    <location>
        <begin position="1"/>
        <end position="23"/>
    </location>
</feature>
<dbReference type="AlphaFoldDB" id="A0A1Y1CFI0"/>
<sequence>MKKHFFIIALVGFITLNFSALMAQEQPDRKPRQEQVETLTTKQIKTVNKILADYNSESLSANDAKALMKEIKESKIPGGKGVEKAITDAGFDFEKIRELAPPPARPNKRR</sequence>
<name>A0A1Y1CFI0_9BACT</name>